<organism evidence="1 2">
    <name type="scientific">Pseudosporangium ferrugineum</name>
    <dbReference type="NCBI Taxonomy" id="439699"/>
    <lineage>
        <taxon>Bacteria</taxon>
        <taxon>Bacillati</taxon>
        <taxon>Actinomycetota</taxon>
        <taxon>Actinomycetes</taxon>
        <taxon>Micromonosporales</taxon>
        <taxon>Micromonosporaceae</taxon>
        <taxon>Pseudosporangium</taxon>
    </lineage>
</organism>
<keyword evidence="2" id="KW-1185">Reference proteome</keyword>
<dbReference type="AlphaFoldDB" id="A0A2T0SFZ6"/>
<name>A0A2T0SFZ6_9ACTN</name>
<accession>A0A2T0SFZ6</accession>
<comment type="caution">
    <text evidence="1">The sequence shown here is derived from an EMBL/GenBank/DDBJ whole genome shotgun (WGS) entry which is preliminary data.</text>
</comment>
<proteinExistence type="predicted"/>
<dbReference type="EMBL" id="PVZG01000002">
    <property type="protein sequence ID" value="PRY32344.1"/>
    <property type="molecule type" value="Genomic_DNA"/>
</dbReference>
<sequence>MTDFKDAGAPAATRVVCADSLGAAMLRATARAVRGRDCRGLDRVPMLGQRSMVREELRLEALAYDAVEEALPVALAARLDADAVASWIAGHYPAEAYPAVVLGSPHGGAAHLCAALGAPWLPDGFTVTVPWPGGSVGDWEGAMDWGSIIADAIVAANPDVTVRQVHDPVQRGSLCGTTVTLHVRWRRLPAAYRGFLHTRLEPGAAALVVRDVRTWPVLDLAPGHSFQLGSPVSGWTAEDYSLDNPAFRRTLAGLEETRWAAPYPDVPQGPAELSGEADFGADLRRCATAPVRIRYARPPALSTFVAGLYRRWLADERGGGEHCVIGCGALLDPWLTLAAGLVPYWLEAATRQSVDATEWWLAGSEGFDTITVLPQPPGSRSEAYAPAGQWRSVASFARLRPHLDSMTFSHYPQFPLPTAQASAVLATATPVGAVPPPKLTADEVLTSLRTTGAALGLLVS</sequence>
<dbReference type="Proteomes" id="UP000239209">
    <property type="component" value="Unassembled WGS sequence"/>
</dbReference>
<gene>
    <name evidence="1" type="ORF">CLV70_102555</name>
</gene>
<reference evidence="1 2" key="1">
    <citation type="submission" date="2018-03" db="EMBL/GenBank/DDBJ databases">
        <title>Genomic Encyclopedia of Archaeal and Bacterial Type Strains, Phase II (KMG-II): from individual species to whole genera.</title>
        <authorList>
            <person name="Goeker M."/>
        </authorList>
    </citation>
    <scope>NUCLEOTIDE SEQUENCE [LARGE SCALE GENOMIC DNA]</scope>
    <source>
        <strain evidence="1 2">DSM 45348</strain>
    </source>
</reference>
<dbReference type="RefSeq" id="WP_106125513.1">
    <property type="nucleotide sequence ID" value="NZ_PVZG01000002.1"/>
</dbReference>
<evidence type="ECO:0000313" key="2">
    <source>
        <dbReference type="Proteomes" id="UP000239209"/>
    </source>
</evidence>
<evidence type="ECO:0000313" key="1">
    <source>
        <dbReference type="EMBL" id="PRY32344.1"/>
    </source>
</evidence>
<protein>
    <submittedName>
        <fullName evidence="1">Uncharacterized protein</fullName>
    </submittedName>
</protein>
<dbReference type="OrthoDB" id="501208at2"/>